<dbReference type="GO" id="GO:0000156">
    <property type="term" value="F:phosphorelay response regulator activity"/>
    <property type="evidence" value="ECO:0007669"/>
    <property type="project" value="TreeGrafter"/>
</dbReference>
<keyword evidence="4" id="KW-1003">Cell membrane</keyword>
<feature type="transmembrane region" description="Helical" evidence="14">
    <location>
        <begin position="98"/>
        <end position="127"/>
    </location>
</feature>
<dbReference type="SUPFAM" id="SSF47384">
    <property type="entry name" value="Homodimeric domain of signal transducing histidine kinase"/>
    <property type="match status" value="1"/>
</dbReference>
<dbReference type="Pfam" id="PF00672">
    <property type="entry name" value="HAMP"/>
    <property type="match status" value="1"/>
</dbReference>
<dbReference type="CDD" id="cd00082">
    <property type="entry name" value="HisKA"/>
    <property type="match status" value="1"/>
</dbReference>
<feature type="transmembrane region" description="Helical" evidence="14">
    <location>
        <begin position="302"/>
        <end position="324"/>
    </location>
</feature>
<dbReference type="InterPro" id="IPR005467">
    <property type="entry name" value="His_kinase_dom"/>
</dbReference>
<evidence type="ECO:0000256" key="5">
    <source>
        <dbReference type="ARBA" id="ARBA00022553"/>
    </source>
</evidence>
<comment type="subcellular location">
    <subcellularLocation>
        <location evidence="2">Cell membrane</location>
        <topology evidence="2">Multi-pass membrane protein</topology>
    </subcellularLocation>
</comment>
<dbReference type="PROSITE" id="PS50112">
    <property type="entry name" value="PAS"/>
    <property type="match status" value="1"/>
</dbReference>
<dbReference type="InterPro" id="IPR003594">
    <property type="entry name" value="HATPase_dom"/>
</dbReference>
<evidence type="ECO:0000313" key="18">
    <source>
        <dbReference type="EMBL" id="PIE63047.1"/>
    </source>
</evidence>
<keyword evidence="9 18" id="KW-0418">Kinase</keyword>
<dbReference type="GO" id="GO:0005886">
    <property type="term" value="C:plasma membrane"/>
    <property type="evidence" value="ECO:0007669"/>
    <property type="project" value="UniProtKB-SubCell"/>
</dbReference>
<dbReference type="Pfam" id="PF19312">
    <property type="entry name" value="NtrY_N"/>
    <property type="match status" value="1"/>
</dbReference>
<evidence type="ECO:0000259" key="16">
    <source>
        <dbReference type="PROSITE" id="PS50112"/>
    </source>
</evidence>
<evidence type="ECO:0000256" key="1">
    <source>
        <dbReference type="ARBA" id="ARBA00000085"/>
    </source>
</evidence>
<proteinExistence type="predicted"/>
<feature type="domain" description="HAMP" evidence="17">
    <location>
        <begin position="328"/>
        <end position="380"/>
    </location>
</feature>
<dbReference type="PANTHER" id="PTHR42878:SF7">
    <property type="entry name" value="SENSOR HISTIDINE KINASE GLRK"/>
    <property type="match status" value="1"/>
</dbReference>
<gene>
    <name evidence="18" type="ORF">CSA25_02150</name>
</gene>
<dbReference type="PROSITE" id="PS50885">
    <property type="entry name" value="HAMP"/>
    <property type="match status" value="1"/>
</dbReference>
<evidence type="ECO:0000256" key="10">
    <source>
        <dbReference type="ARBA" id="ARBA00022840"/>
    </source>
</evidence>
<keyword evidence="13 14" id="KW-0472">Membrane</keyword>
<keyword evidence="7 14" id="KW-0812">Transmembrane</keyword>
<evidence type="ECO:0000259" key="15">
    <source>
        <dbReference type="PROSITE" id="PS50109"/>
    </source>
</evidence>
<dbReference type="GO" id="GO:0005524">
    <property type="term" value="F:ATP binding"/>
    <property type="evidence" value="ECO:0007669"/>
    <property type="project" value="UniProtKB-KW"/>
</dbReference>
<dbReference type="Gene3D" id="6.10.340.10">
    <property type="match status" value="1"/>
</dbReference>
<dbReference type="InterPro" id="IPR013656">
    <property type="entry name" value="PAS_4"/>
</dbReference>
<dbReference type="InterPro" id="IPR004358">
    <property type="entry name" value="Sig_transdc_His_kin-like_C"/>
</dbReference>
<dbReference type="Gene3D" id="3.30.565.10">
    <property type="entry name" value="Histidine kinase-like ATPase, C-terminal domain"/>
    <property type="match status" value="1"/>
</dbReference>
<accession>A0A2G6MSH5</accession>
<dbReference type="PRINTS" id="PR00344">
    <property type="entry name" value="BCTRLSENSOR"/>
</dbReference>
<evidence type="ECO:0000256" key="11">
    <source>
        <dbReference type="ARBA" id="ARBA00022989"/>
    </source>
</evidence>
<evidence type="ECO:0000256" key="14">
    <source>
        <dbReference type="SAM" id="Phobius"/>
    </source>
</evidence>
<protein>
    <recommendedName>
        <fullName evidence="3">histidine kinase</fullName>
        <ecNumber evidence="3">2.7.13.3</ecNumber>
    </recommendedName>
</protein>
<evidence type="ECO:0000256" key="4">
    <source>
        <dbReference type="ARBA" id="ARBA00022475"/>
    </source>
</evidence>
<dbReference type="CDD" id="cd00075">
    <property type="entry name" value="HATPase"/>
    <property type="match status" value="1"/>
</dbReference>
<dbReference type="InterPro" id="IPR035965">
    <property type="entry name" value="PAS-like_dom_sf"/>
</dbReference>
<dbReference type="SUPFAM" id="SSF55785">
    <property type="entry name" value="PYP-like sensor domain (PAS domain)"/>
    <property type="match status" value="1"/>
</dbReference>
<feature type="transmembrane region" description="Helical" evidence="14">
    <location>
        <begin position="20"/>
        <end position="40"/>
    </location>
</feature>
<dbReference type="PROSITE" id="PS50109">
    <property type="entry name" value="HIS_KIN"/>
    <property type="match status" value="1"/>
</dbReference>
<dbReference type="AlphaFoldDB" id="A0A2G6MSH5"/>
<evidence type="ECO:0000313" key="19">
    <source>
        <dbReference type="Proteomes" id="UP000231203"/>
    </source>
</evidence>
<dbReference type="PIRSF" id="PIRSF037532">
    <property type="entry name" value="STHK_NtrY"/>
    <property type="match status" value="1"/>
</dbReference>
<reference evidence="18 19" key="1">
    <citation type="submission" date="2017-10" db="EMBL/GenBank/DDBJ databases">
        <title>Novel microbial diversity and functional potential in the marine mammal oral microbiome.</title>
        <authorList>
            <person name="Dudek N.K."/>
            <person name="Sun C.L."/>
            <person name="Burstein D."/>
            <person name="Kantor R.S."/>
            <person name="Aliaga Goltsman D.S."/>
            <person name="Bik E.M."/>
            <person name="Thomas B.C."/>
            <person name="Banfield J.F."/>
            <person name="Relman D.A."/>
        </authorList>
    </citation>
    <scope>NUCLEOTIDE SEQUENCE [LARGE SCALE GENOMIC DNA]</scope>
    <source>
        <strain evidence="18">DOLJORAL78_47_202</strain>
    </source>
</reference>
<dbReference type="InterPro" id="IPR045671">
    <property type="entry name" value="NtrY-like_N"/>
</dbReference>
<evidence type="ECO:0000256" key="12">
    <source>
        <dbReference type="ARBA" id="ARBA00023012"/>
    </source>
</evidence>
<dbReference type="GO" id="GO:0030295">
    <property type="term" value="F:protein kinase activator activity"/>
    <property type="evidence" value="ECO:0007669"/>
    <property type="project" value="TreeGrafter"/>
</dbReference>
<evidence type="ECO:0000256" key="13">
    <source>
        <dbReference type="ARBA" id="ARBA00023136"/>
    </source>
</evidence>
<dbReference type="InterPro" id="IPR003660">
    <property type="entry name" value="HAMP_dom"/>
</dbReference>
<dbReference type="SUPFAM" id="SSF158472">
    <property type="entry name" value="HAMP domain-like"/>
    <property type="match status" value="1"/>
</dbReference>
<dbReference type="GO" id="GO:0000155">
    <property type="term" value="F:phosphorelay sensor kinase activity"/>
    <property type="evidence" value="ECO:0007669"/>
    <property type="project" value="InterPro"/>
</dbReference>
<feature type="domain" description="PAS" evidence="16">
    <location>
        <begin position="399"/>
        <end position="469"/>
    </location>
</feature>
<dbReference type="EC" id="2.7.13.3" evidence="3"/>
<dbReference type="InterPro" id="IPR017232">
    <property type="entry name" value="NtrY"/>
</dbReference>
<evidence type="ECO:0000259" key="17">
    <source>
        <dbReference type="PROSITE" id="PS50885"/>
    </source>
</evidence>
<evidence type="ECO:0000256" key="7">
    <source>
        <dbReference type="ARBA" id="ARBA00022692"/>
    </source>
</evidence>
<feature type="domain" description="Histidine kinase" evidence="15">
    <location>
        <begin position="529"/>
        <end position="739"/>
    </location>
</feature>
<comment type="caution">
    <text evidence="18">The sequence shown here is derived from an EMBL/GenBank/DDBJ whole genome shotgun (WGS) entry which is preliminary data.</text>
</comment>
<dbReference type="EMBL" id="PDTI01000019">
    <property type="protein sequence ID" value="PIE63047.1"/>
    <property type="molecule type" value="Genomic_DNA"/>
</dbReference>
<dbReference type="InterPro" id="IPR000014">
    <property type="entry name" value="PAS"/>
</dbReference>
<dbReference type="InterPro" id="IPR036097">
    <property type="entry name" value="HisK_dim/P_sf"/>
</dbReference>
<dbReference type="NCBIfam" id="TIGR00229">
    <property type="entry name" value="sensory_box"/>
    <property type="match status" value="1"/>
</dbReference>
<organism evidence="18 19">
    <name type="scientific">Desulfobacter postgatei</name>
    <dbReference type="NCBI Taxonomy" id="2293"/>
    <lineage>
        <taxon>Bacteria</taxon>
        <taxon>Pseudomonadati</taxon>
        <taxon>Thermodesulfobacteriota</taxon>
        <taxon>Desulfobacteria</taxon>
        <taxon>Desulfobacterales</taxon>
        <taxon>Desulfobacteraceae</taxon>
        <taxon>Desulfobacter</taxon>
    </lineage>
</organism>
<dbReference type="CDD" id="cd06225">
    <property type="entry name" value="HAMP"/>
    <property type="match status" value="1"/>
</dbReference>
<dbReference type="Pfam" id="PF08448">
    <property type="entry name" value="PAS_4"/>
    <property type="match status" value="1"/>
</dbReference>
<keyword evidence="6" id="KW-0808">Transferase</keyword>
<sequence length="740" mass="83103">MTQIPQNIKPKRSGRKREGIAIICLILAVGVLTVLETRITPFDTGLPLSSTVLMFILININLLLLLTLLVLVFRNLAKLYYERKNSILGSKIKTRLTVAFIVLALLPTTVLFFFSIQFISTSIAFWFNAPVEQTLDASLAVGQTLYDYIEEKNAFFAKRGAFQIHSRDLLKSKNQEKLTRYTQVIQRAFNRHAVEVYTPGAQRVSLSLASELENMHFGLLTTRELRGIPDGSTSHAVYQTMDQGEFLRTVATIPFDIAPDNAAGFIVVTTLMAPDLSENLKSILKGVEEYHQLKLTKRPAQISYYIALSIVALLVVFCAVWFGFQIAKSITIPIMKFAEGTQRIIDGDMDYQIDFKTDDEIGTLIKSFNSMTRQLAEGRRQIALSESMLKQQNVELKKSRQYIEIVLKNISAGVVSMDNEGIITTMNKAAESMLDVNSYDILNKNFRNVLAGEYLTLANKIVEQAAQGDTHFKIPISASVAGIPRHFALTYTTLMDDTGQNLGAVLVFDDVTELEKAQRLVAWREVARRIAHEVKNPLTPIKLSAQRLKRKYGKTIDDEVFSRCTDTIVEHVDLIRNLVNQFSTFAKFPDTNFAKARIENIILETVALYQEGLAQVEIQTRFKDNIPTLKLDHQHMKQAFINLIDNAVYAMNKKGTIVIELSYDAILKIVRIEIADSGKGISDKEKTKLFEPYFSTKKTGMGLGLAIVNSIISDHNGVIRVQDNQPQGAKFIIELPAEQA</sequence>
<keyword evidence="10" id="KW-0067">ATP-binding</keyword>
<evidence type="ECO:0000256" key="8">
    <source>
        <dbReference type="ARBA" id="ARBA00022741"/>
    </source>
</evidence>
<dbReference type="SMART" id="SM00388">
    <property type="entry name" value="HisKA"/>
    <property type="match status" value="1"/>
</dbReference>
<dbReference type="Pfam" id="PF00512">
    <property type="entry name" value="HisKA"/>
    <property type="match status" value="1"/>
</dbReference>
<dbReference type="CDD" id="cd00130">
    <property type="entry name" value="PAS"/>
    <property type="match status" value="1"/>
</dbReference>
<name>A0A2G6MSH5_9BACT</name>
<dbReference type="SMART" id="SM00304">
    <property type="entry name" value="HAMP"/>
    <property type="match status" value="1"/>
</dbReference>
<dbReference type="Pfam" id="PF02518">
    <property type="entry name" value="HATPase_c"/>
    <property type="match status" value="1"/>
</dbReference>
<evidence type="ECO:0000256" key="3">
    <source>
        <dbReference type="ARBA" id="ARBA00012438"/>
    </source>
</evidence>
<evidence type="ECO:0000256" key="6">
    <source>
        <dbReference type="ARBA" id="ARBA00022679"/>
    </source>
</evidence>
<dbReference type="InterPro" id="IPR050351">
    <property type="entry name" value="BphY/WalK/GraS-like"/>
</dbReference>
<dbReference type="InterPro" id="IPR036890">
    <property type="entry name" value="HATPase_C_sf"/>
</dbReference>
<keyword evidence="11 14" id="KW-1133">Transmembrane helix</keyword>
<keyword evidence="12" id="KW-0902">Two-component regulatory system</keyword>
<dbReference type="GO" id="GO:0007234">
    <property type="term" value="P:osmosensory signaling via phosphorelay pathway"/>
    <property type="evidence" value="ECO:0007669"/>
    <property type="project" value="TreeGrafter"/>
</dbReference>
<keyword evidence="5" id="KW-0597">Phosphoprotein</keyword>
<keyword evidence="8" id="KW-0547">Nucleotide-binding</keyword>
<dbReference type="Gene3D" id="1.10.287.130">
    <property type="match status" value="1"/>
</dbReference>
<feature type="transmembrane region" description="Helical" evidence="14">
    <location>
        <begin position="52"/>
        <end position="77"/>
    </location>
</feature>
<evidence type="ECO:0000256" key="9">
    <source>
        <dbReference type="ARBA" id="ARBA00022777"/>
    </source>
</evidence>
<dbReference type="Proteomes" id="UP000231203">
    <property type="component" value="Unassembled WGS sequence"/>
</dbReference>
<dbReference type="PANTHER" id="PTHR42878">
    <property type="entry name" value="TWO-COMPONENT HISTIDINE KINASE"/>
    <property type="match status" value="1"/>
</dbReference>
<dbReference type="SUPFAM" id="SSF55874">
    <property type="entry name" value="ATPase domain of HSP90 chaperone/DNA topoisomerase II/histidine kinase"/>
    <property type="match status" value="1"/>
</dbReference>
<evidence type="ECO:0000256" key="2">
    <source>
        <dbReference type="ARBA" id="ARBA00004651"/>
    </source>
</evidence>
<comment type="catalytic activity">
    <reaction evidence="1">
        <text>ATP + protein L-histidine = ADP + protein N-phospho-L-histidine.</text>
        <dbReference type="EC" id="2.7.13.3"/>
    </reaction>
</comment>
<dbReference type="InterPro" id="IPR003661">
    <property type="entry name" value="HisK_dim/P_dom"/>
</dbReference>
<dbReference type="SMART" id="SM00387">
    <property type="entry name" value="HATPase_c"/>
    <property type="match status" value="1"/>
</dbReference>
<dbReference type="Gene3D" id="3.30.450.20">
    <property type="entry name" value="PAS domain"/>
    <property type="match status" value="1"/>
</dbReference>